<feature type="domain" description="DNA helicase Pif1-like DEAD-box helicase" evidence="2">
    <location>
        <begin position="1"/>
        <end position="66"/>
    </location>
</feature>
<feature type="domain" description="DNA helicase Pif1-like 2B" evidence="3">
    <location>
        <begin position="114"/>
        <end position="156"/>
    </location>
</feature>
<dbReference type="InterPro" id="IPR049163">
    <property type="entry name" value="Pif1-like_2B_dom"/>
</dbReference>
<keyword evidence="1" id="KW-0378">Hydrolase</keyword>
<dbReference type="PANTHER" id="PTHR10492:SF95">
    <property type="entry name" value="HELITRON HELICASE-LIKE DOMAIN-CONTAINING PROTEIN"/>
    <property type="match status" value="1"/>
</dbReference>
<accession>A0A8H7US23</accession>
<dbReference type="PANTHER" id="PTHR10492">
    <property type="match status" value="1"/>
</dbReference>
<sequence length="286" mass="31928">MTNDDIFEALDRPFKDIAKFVDSRLENVPFGGRFLVFGGSFCQILLVVPKDSRSQIVNQCINPSELQAFAMTFLPIGDVQLDTLKINLCGEPPEISNTDFIEIPNSMIIRVKTELLNLLEADGLPPHVLKLKIGALIMLLQNICPKQGPCNGTSLTGRTTIPHVIEALVATGFYISNVVYIPRIKLFSGNEPITFPLSFSRILFLVSHAFAMTINKSQGQTMMERVDLYLPKHVFSHGQLYVALSRVRSSAAIRFMIDDTDSSMNNSLTKTYTKNVVYHEDLSINN</sequence>
<dbReference type="GO" id="GO:0000723">
    <property type="term" value="P:telomere maintenance"/>
    <property type="evidence" value="ECO:0007669"/>
    <property type="project" value="InterPro"/>
</dbReference>
<evidence type="ECO:0000256" key="1">
    <source>
        <dbReference type="RuleBase" id="RU363044"/>
    </source>
</evidence>
<dbReference type="GO" id="GO:0005524">
    <property type="term" value="F:ATP binding"/>
    <property type="evidence" value="ECO:0007669"/>
    <property type="project" value="UniProtKB-KW"/>
</dbReference>
<keyword evidence="1" id="KW-0067">ATP-binding</keyword>
<comment type="catalytic activity">
    <reaction evidence="1">
        <text>ATP + H2O = ADP + phosphate + H(+)</text>
        <dbReference type="Rhea" id="RHEA:13065"/>
        <dbReference type="ChEBI" id="CHEBI:15377"/>
        <dbReference type="ChEBI" id="CHEBI:15378"/>
        <dbReference type="ChEBI" id="CHEBI:30616"/>
        <dbReference type="ChEBI" id="CHEBI:43474"/>
        <dbReference type="ChEBI" id="CHEBI:456216"/>
        <dbReference type="EC" id="5.6.2.3"/>
    </reaction>
</comment>
<dbReference type="GO" id="GO:0006281">
    <property type="term" value="P:DNA repair"/>
    <property type="evidence" value="ECO:0007669"/>
    <property type="project" value="UniProtKB-KW"/>
</dbReference>
<dbReference type="InterPro" id="IPR027417">
    <property type="entry name" value="P-loop_NTPase"/>
</dbReference>
<evidence type="ECO:0000259" key="3">
    <source>
        <dbReference type="Pfam" id="PF21530"/>
    </source>
</evidence>
<evidence type="ECO:0000259" key="2">
    <source>
        <dbReference type="Pfam" id="PF05970"/>
    </source>
</evidence>
<reference evidence="4" key="1">
    <citation type="submission" date="2020-12" db="EMBL/GenBank/DDBJ databases">
        <title>Metabolic potential, ecology and presence of endohyphal bacteria is reflected in genomic diversity of Mucoromycotina.</title>
        <authorList>
            <person name="Muszewska A."/>
            <person name="Okrasinska A."/>
            <person name="Steczkiewicz K."/>
            <person name="Drgas O."/>
            <person name="Orlowska M."/>
            <person name="Perlinska-Lenart U."/>
            <person name="Aleksandrzak-Piekarczyk T."/>
            <person name="Szatraj K."/>
            <person name="Zielenkiewicz U."/>
            <person name="Pilsyk S."/>
            <person name="Malc E."/>
            <person name="Mieczkowski P."/>
            <person name="Kruszewska J.S."/>
            <person name="Biernat P."/>
            <person name="Pawlowska J."/>
        </authorList>
    </citation>
    <scope>NUCLEOTIDE SEQUENCE</scope>
    <source>
        <strain evidence="4">CBS 226.32</strain>
    </source>
</reference>
<keyword evidence="5" id="KW-1185">Reference proteome</keyword>
<dbReference type="CDD" id="cd18809">
    <property type="entry name" value="SF1_C_RecD"/>
    <property type="match status" value="1"/>
</dbReference>
<keyword evidence="1" id="KW-0547">Nucleotide-binding</keyword>
<protein>
    <recommendedName>
        <fullName evidence="1">ATP-dependent DNA helicase</fullName>
        <ecNumber evidence="1">5.6.2.3</ecNumber>
    </recommendedName>
</protein>
<dbReference type="EMBL" id="JAEPRC010001112">
    <property type="protein sequence ID" value="KAG2189953.1"/>
    <property type="molecule type" value="Genomic_DNA"/>
</dbReference>
<name>A0A8H7US23_9FUNG</name>
<gene>
    <name evidence="4" type="ORF">INT46_007568</name>
</gene>
<comment type="similarity">
    <text evidence="1">Belongs to the helicase family.</text>
</comment>
<dbReference type="OrthoDB" id="3691720at2759"/>
<dbReference type="GO" id="GO:0006310">
    <property type="term" value="P:DNA recombination"/>
    <property type="evidence" value="ECO:0007669"/>
    <property type="project" value="UniProtKB-KW"/>
</dbReference>
<comment type="caution">
    <text evidence="4">The sequence shown here is derived from an EMBL/GenBank/DDBJ whole genome shotgun (WGS) entry which is preliminary data.</text>
</comment>
<comment type="cofactor">
    <cofactor evidence="1">
        <name>Mg(2+)</name>
        <dbReference type="ChEBI" id="CHEBI:18420"/>
    </cofactor>
</comment>
<dbReference type="GO" id="GO:0043139">
    <property type="term" value="F:5'-3' DNA helicase activity"/>
    <property type="evidence" value="ECO:0007669"/>
    <property type="project" value="UniProtKB-EC"/>
</dbReference>
<dbReference type="AlphaFoldDB" id="A0A8H7US23"/>
<dbReference type="Pfam" id="PF05970">
    <property type="entry name" value="PIF1"/>
    <property type="match status" value="1"/>
</dbReference>
<keyword evidence="1" id="KW-0347">Helicase</keyword>
<dbReference type="Proteomes" id="UP000650833">
    <property type="component" value="Unassembled WGS sequence"/>
</dbReference>
<keyword evidence="1" id="KW-0233">DNA recombination</keyword>
<evidence type="ECO:0000313" key="5">
    <source>
        <dbReference type="Proteomes" id="UP000650833"/>
    </source>
</evidence>
<dbReference type="Pfam" id="PF21530">
    <property type="entry name" value="Pif1_2B_dom"/>
    <property type="match status" value="1"/>
</dbReference>
<organism evidence="4 5">
    <name type="scientific">Mucor plumbeus</name>
    <dbReference type="NCBI Taxonomy" id="97098"/>
    <lineage>
        <taxon>Eukaryota</taxon>
        <taxon>Fungi</taxon>
        <taxon>Fungi incertae sedis</taxon>
        <taxon>Mucoromycota</taxon>
        <taxon>Mucoromycotina</taxon>
        <taxon>Mucoromycetes</taxon>
        <taxon>Mucorales</taxon>
        <taxon>Mucorineae</taxon>
        <taxon>Mucoraceae</taxon>
        <taxon>Mucor</taxon>
    </lineage>
</organism>
<keyword evidence="1" id="KW-0234">DNA repair</keyword>
<keyword evidence="1" id="KW-0227">DNA damage</keyword>
<dbReference type="GO" id="GO:0016787">
    <property type="term" value="F:hydrolase activity"/>
    <property type="evidence" value="ECO:0007669"/>
    <property type="project" value="UniProtKB-KW"/>
</dbReference>
<evidence type="ECO:0000313" key="4">
    <source>
        <dbReference type="EMBL" id="KAG2189953.1"/>
    </source>
</evidence>
<proteinExistence type="inferred from homology"/>
<dbReference type="SUPFAM" id="SSF52540">
    <property type="entry name" value="P-loop containing nucleoside triphosphate hydrolases"/>
    <property type="match status" value="1"/>
</dbReference>
<dbReference type="InterPro" id="IPR010285">
    <property type="entry name" value="DNA_helicase_pif1-like_DEAD"/>
</dbReference>
<dbReference type="EC" id="5.6.2.3" evidence="1"/>